<evidence type="ECO:0000313" key="1">
    <source>
        <dbReference type="EMBL" id="TPG12671.1"/>
    </source>
</evidence>
<dbReference type="AlphaFoldDB" id="A0A502CLU4"/>
<evidence type="ECO:0000313" key="2">
    <source>
        <dbReference type="Proteomes" id="UP000318413"/>
    </source>
</evidence>
<keyword evidence="2" id="KW-1185">Reference proteome</keyword>
<dbReference type="RefSeq" id="WP_140870257.1">
    <property type="nucleotide sequence ID" value="NZ_RCZK01000005.1"/>
</dbReference>
<name>A0A502CLU4_9SPHN</name>
<sequence>MMLFALLALAQPAALSSAQVEKKTGHTMPRPPSNLPENFETKTVAIDRIADCLIKHASKDATKFLQTPLLSGDEQVKGRHLLSAHASCFGRAFLFATPVPVLRGALAERRLASTSGALDSFARRTPAQFGRVPSIDGRPFLVGYAGCLAVTQPGWTSAFLRAPRESATERRQFMQFGDSLKACMPVDATYHVDIPALRDEMAAVVELMIAHGDGA</sequence>
<accession>A0A502CLU4</accession>
<proteinExistence type="predicted"/>
<protein>
    <submittedName>
        <fullName evidence="1">Uncharacterized protein</fullName>
    </submittedName>
</protein>
<gene>
    <name evidence="1" type="ORF">EAH84_07775</name>
</gene>
<dbReference type="Proteomes" id="UP000318413">
    <property type="component" value="Unassembled WGS sequence"/>
</dbReference>
<comment type="caution">
    <text evidence="1">The sequence shown here is derived from an EMBL/GenBank/DDBJ whole genome shotgun (WGS) entry which is preliminary data.</text>
</comment>
<reference evidence="1 2" key="1">
    <citation type="journal article" date="2019" name="Environ. Microbiol.">
        <title>Species interactions and distinct microbial communities in high Arctic permafrost affected cryosols are associated with the CH4 and CO2 gas fluxes.</title>
        <authorList>
            <person name="Altshuler I."/>
            <person name="Hamel J."/>
            <person name="Turney S."/>
            <person name="Magnuson E."/>
            <person name="Levesque R."/>
            <person name="Greer C."/>
            <person name="Whyte L.G."/>
        </authorList>
    </citation>
    <scope>NUCLEOTIDE SEQUENCE [LARGE SCALE GENOMIC DNA]</scope>
    <source>
        <strain evidence="1 2">S5.1</strain>
    </source>
</reference>
<dbReference type="EMBL" id="RCZK01000005">
    <property type="protein sequence ID" value="TPG12671.1"/>
    <property type="molecule type" value="Genomic_DNA"/>
</dbReference>
<organism evidence="1 2">
    <name type="scientific">Sphingomonas oligophenolica</name>
    <dbReference type="NCBI Taxonomy" id="301154"/>
    <lineage>
        <taxon>Bacteria</taxon>
        <taxon>Pseudomonadati</taxon>
        <taxon>Pseudomonadota</taxon>
        <taxon>Alphaproteobacteria</taxon>
        <taxon>Sphingomonadales</taxon>
        <taxon>Sphingomonadaceae</taxon>
        <taxon>Sphingomonas</taxon>
    </lineage>
</organism>
<dbReference type="OrthoDB" id="7580788at2"/>